<dbReference type="AlphaFoldDB" id="A0A1S8N3B0"/>
<organism evidence="1 2">
    <name type="scientific">Clostridium saccharobutylicum</name>
    <dbReference type="NCBI Taxonomy" id="169679"/>
    <lineage>
        <taxon>Bacteria</taxon>
        <taxon>Bacillati</taxon>
        <taxon>Bacillota</taxon>
        <taxon>Clostridia</taxon>
        <taxon>Eubacteriales</taxon>
        <taxon>Clostridiaceae</taxon>
        <taxon>Clostridium</taxon>
    </lineage>
</organism>
<accession>A0A1S8N3B0</accession>
<dbReference type="EMBL" id="LZYZ01000005">
    <property type="protein sequence ID" value="OOM11006.1"/>
    <property type="molecule type" value="Genomic_DNA"/>
</dbReference>
<evidence type="ECO:0008006" key="3">
    <source>
        <dbReference type="Google" id="ProtNLM"/>
    </source>
</evidence>
<proteinExistence type="predicted"/>
<gene>
    <name evidence="1" type="ORF">CLOSAC_25340</name>
</gene>
<name>A0A1S8N3B0_CLOSA</name>
<evidence type="ECO:0000313" key="1">
    <source>
        <dbReference type="EMBL" id="OOM11006.1"/>
    </source>
</evidence>
<dbReference type="Proteomes" id="UP000191154">
    <property type="component" value="Unassembled WGS sequence"/>
</dbReference>
<reference evidence="1 2" key="1">
    <citation type="submission" date="2016-05" db="EMBL/GenBank/DDBJ databases">
        <title>Microbial solvent formation.</title>
        <authorList>
            <person name="Poehlein A."/>
            <person name="Montoya Solano J.D."/>
            <person name="Flitsch S."/>
            <person name="Krabben P."/>
            <person name="Duerre P."/>
            <person name="Daniel R."/>
        </authorList>
    </citation>
    <scope>NUCLEOTIDE SEQUENCE [LARGE SCALE GENOMIC DNA]</scope>
    <source>
        <strain evidence="1 2">L1-8</strain>
    </source>
</reference>
<dbReference type="RefSeq" id="WP_077865739.1">
    <property type="nucleotide sequence ID" value="NZ_LZYZ01000005.1"/>
</dbReference>
<sequence length="225" mass="26529">MNSTKLKNYYIAYIDILGMKNKMEKYTEQDFNELCNKISKLVKSIISGNQSNEKYGVAHIDFHMFSDNMIFLCEDFSTLIDFIALLQRRIIVQLKLLIKGGINYGSVYYEKGQFLLGKGLLYAYKLDEDYHNPAIRIEKSIAEKYDIGTTIKQLSYDEFIVDYLYHSLGYDRYDFEEYDLPSHKNIIVTGLSSNKNFKVLEKYNWLKEYHNLFCREQNLLGQIID</sequence>
<comment type="caution">
    <text evidence="1">The sequence shown here is derived from an EMBL/GenBank/DDBJ whole genome shotgun (WGS) entry which is preliminary data.</text>
</comment>
<evidence type="ECO:0000313" key="2">
    <source>
        <dbReference type="Proteomes" id="UP000191154"/>
    </source>
</evidence>
<protein>
    <recommendedName>
        <fullName evidence="3">Guanylate cyclase domain-containing protein</fullName>
    </recommendedName>
</protein>